<name>A0A8H3DNF3_9AGAM</name>
<protein>
    <recommendedName>
        <fullName evidence="3">BTB domain-containing protein</fullName>
    </recommendedName>
</protein>
<comment type="caution">
    <text evidence="1">The sequence shown here is derived from an EMBL/GenBank/DDBJ whole genome shotgun (WGS) entry which is preliminary data.</text>
</comment>
<dbReference type="Proteomes" id="UP000663853">
    <property type="component" value="Unassembled WGS sequence"/>
</dbReference>
<evidence type="ECO:0008006" key="3">
    <source>
        <dbReference type="Google" id="ProtNLM"/>
    </source>
</evidence>
<organism evidence="1 2">
    <name type="scientific">Rhizoctonia solani</name>
    <dbReference type="NCBI Taxonomy" id="456999"/>
    <lineage>
        <taxon>Eukaryota</taxon>
        <taxon>Fungi</taxon>
        <taxon>Dikarya</taxon>
        <taxon>Basidiomycota</taxon>
        <taxon>Agaricomycotina</taxon>
        <taxon>Agaricomycetes</taxon>
        <taxon>Cantharellales</taxon>
        <taxon>Ceratobasidiaceae</taxon>
        <taxon>Rhizoctonia</taxon>
    </lineage>
</organism>
<proteinExistence type="predicted"/>
<reference evidence="1" key="1">
    <citation type="submission" date="2021-01" db="EMBL/GenBank/DDBJ databases">
        <authorList>
            <person name="Kaushik A."/>
        </authorList>
    </citation>
    <scope>NUCLEOTIDE SEQUENCE</scope>
    <source>
        <strain evidence="1">AG6-10EEA</strain>
    </source>
</reference>
<evidence type="ECO:0000313" key="1">
    <source>
        <dbReference type="EMBL" id="CAE6529021.1"/>
    </source>
</evidence>
<sequence length="399" mass="45972">MSELENSGNNPLPLPPTLPVAARSDMQSYVRDSKYYYRDGSAVFLAEGQLFKFHVSLIAADPEVEDYEFKHLIKDALDGFEGDMDKPGSNDSNPIVLPTDVRAAQFRKFLMIVYGGVADNEFQAFLHVLQTPSDYSGIWASRLIRLGYLACRFGMKRLDAWVQVQIHTMLRHFVRKHRVIDDWNARDILRLVRYMQTTTVIDYQHELLDFMRNIISTLIVQNYAFNDATPHNPIINVCAALYQEREVLIDSPGFFGFIFAIIVSLGHRSPIWIDRLTREDRRILYAANTILICLSDHANLDVSWVIDPSVIKNVCTECSSMYDGCWKESFSRCKGLKSRVLLEDIRHIAALPDYRFPFVSLLSRRITSCQCLNNMSTQVEQRMESLYCALTEKYKHLVE</sequence>
<evidence type="ECO:0000313" key="2">
    <source>
        <dbReference type="Proteomes" id="UP000663853"/>
    </source>
</evidence>
<accession>A0A8H3DNF3</accession>
<dbReference type="AlphaFoldDB" id="A0A8H3DNF3"/>
<dbReference type="EMBL" id="CAJMXA010003957">
    <property type="protein sequence ID" value="CAE6529021.1"/>
    <property type="molecule type" value="Genomic_DNA"/>
</dbReference>
<gene>
    <name evidence="1" type="ORF">RDB_LOCUS164409</name>
</gene>